<comment type="caution">
    <text evidence="4">The sequence shown here is derived from an EMBL/GenBank/DDBJ whole genome shotgun (WGS) entry which is preliminary data.</text>
</comment>
<name>A0A821K7K9_9BILA</name>
<dbReference type="EMBL" id="CAJOBQ010017948">
    <property type="protein sequence ID" value="CAF4731456.1"/>
    <property type="molecule type" value="Genomic_DNA"/>
</dbReference>
<evidence type="ECO:0000313" key="4">
    <source>
        <dbReference type="EMBL" id="CAF4731456.1"/>
    </source>
</evidence>
<reference evidence="4" key="1">
    <citation type="submission" date="2021-02" db="EMBL/GenBank/DDBJ databases">
        <authorList>
            <person name="Nowell W R."/>
        </authorList>
    </citation>
    <scope>NUCLEOTIDE SEQUENCE</scope>
</reference>
<feature type="non-terminal residue" evidence="4">
    <location>
        <position position="1"/>
    </location>
</feature>
<dbReference type="GO" id="GO:0005524">
    <property type="term" value="F:ATP binding"/>
    <property type="evidence" value="ECO:0007669"/>
    <property type="project" value="UniProtKB-KW"/>
</dbReference>
<protein>
    <recommendedName>
        <fullName evidence="6">Heat shock protein 70</fullName>
    </recommendedName>
</protein>
<keyword evidence="3" id="KW-0067">ATP-binding</keyword>
<keyword evidence="2" id="KW-0547">Nucleotide-binding</keyword>
<evidence type="ECO:0000256" key="2">
    <source>
        <dbReference type="ARBA" id="ARBA00022741"/>
    </source>
</evidence>
<dbReference type="AlphaFoldDB" id="A0A821K7K9"/>
<evidence type="ECO:0008006" key="6">
    <source>
        <dbReference type="Google" id="ProtNLM"/>
    </source>
</evidence>
<dbReference type="Proteomes" id="UP000663862">
    <property type="component" value="Unassembled WGS sequence"/>
</dbReference>
<dbReference type="Pfam" id="PF00012">
    <property type="entry name" value="HSP70"/>
    <property type="match status" value="1"/>
</dbReference>
<dbReference type="InterPro" id="IPR029047">
    <property type="entry name" value="HSP70_peptide-bd_sf"/>
</dbReference>
<gene>
    <name evidence="4" type="ORF">TSG867_LOCUS34381</name>
</gene>
<dbReference type="GO" id="GO:0140662">
    <property type="term" value="F:ATP-dependent protein folding chaperone"/>
    <property type="evidence" value="ECO:0007669"/>
    <property type="project" value="InterPro"/>
</dbReference>
<dbReference type="InterPro" id="IPR013126">
    <property type="entry name" value="Hsp_70_fam"/>
</dbReference>
<comment type="similarity">
    <text evidence="1">Belongs to the heat shock protein 70 family.</text>
</comment>
<dbReference type="SUPFAM" id="SSF100920">
    <property type="entry name" value="Heat shock protein 70kD (HSP70), peptide-binding domain"/>
    <property type="match status" value="1"/>
</dbReference>
<sequence length="51" mass="5792">GTGNKNNIVINSNTNRLSPEDIDRMIKDSEKFADEDKKVKDRVDAKNELES</sequence>
<dbReference type="Gene3D" id="2.60.34.10">
    <property type="entry name" value="Substrate Binding Domain Of DNAk, Chain A, domain 1"/>
    <property type="match status" value="1"/>
</dbReference>
<accession>A0A821K7K9</accession>
<evidence type="ECO:0000313" key="5">
    <source>
        <dbReference type="Proteomes" id="UP000663862"/>
    </source>
</evidence>
<organism evidence="4 5">
    <name type="scientific">Rotaria socialis</name>
    <dbReference type="NCBI Taxonomy" id="392032"/>
    <lineage>
        <taxon>Eukaryota</taxon>
        <taxon>Metazoa</taxon>
        <taxon>Spiralia</taxon>
        <taxon>Gnathifera</taxon>
        <taxon>Rotifera</taxon>
        <taxon>Eurotatoria</taxon>
        <taxon>Bdelloidea</taxon>
        <taxon>Philodinida</taxon>
        <taxon>Philodinidae</taxon>
        <taxon>Rotaria</taxon>
    </lineage>
</organism>
<proteinExistence type="inferred from homology"/>
<evidence type="ECO:0000256" key="1">
    <source>
        <dbReference type="ARBA" id="ARBA00007381"/>
    </source>
</evidence>
<evidence type="ECO:0000256" key="3">
    <source>
        <dbReference type="ARBA" id="ARBA00022840"/>
    </source>
</evidence>